<dbReference type="AlphaFoldDB" id="A0A5N5E004"/>
<feature type="compositionally biased region" description="Basic and acidic residues" evidence="1">
    <location>
        <begin position="59"/>
        <end position="76"/>
    </location>
</feature>
<accession>A0A5N5E004</accession>
<proteinExistence type="predicted"/>
<evidence type="ECO:0000256" key="1">
    <source>
        <dbReference type="SAM" id="MobiDB-lite"/>
    </source>
</evidence>
<reference evidence="2 3" key="1">
    <citation type="journal article" date="2017" name="Poromechanics V (2013)">
        <title>Genomic Characterization of the Arsenic-Tolerant Actinobacterium, &lt;i&gt;Rhodococcus erythropolis&lt;/i&gt; S43.</title>
        <authorList>
            <person name="Retamal-Morales G."/>
            <person name="Mehnert M."/>
            <person name="Schwabe R."/>
            <person name="Tischler D."/>
            <person name="Schloemann M."/>
            <person name="Levican G.J."/>
        </authorList>
    </citation>
    <scope>NUCLEOTIDE SEQUENCE [LARGE SCALE GENOMIC DNA]</scope>
    <source>
        <strain evidence="2 3">S43</strain>
    </source>
</reference>
<evidence type="ECO:0000313" key="2">
    <source>
        <dbReference type="EMBL" id="KAB2583396.1"/>
    </source>
</evidence>
<feature type="region of interest" description="Disordered" evidence="1">
    <location>
        <begin position="1"/>
        <end position="88"/>
    </location>
</feature>
<evidence type="ECO:0000313" key="3">
    <source>
        <dbReference type="Proteomes" id="UP000325576"/>
    </source>
</evidence>
<name>A0A5N5E004_RHOER</name>
<organism evidence="2 3">
    <name type="scientific">Rhodococcus erythropolis</name>
    <name type="common">Arthrobacter picolinophilus</name>
    <dbReference type="NCBI Taxonomy" id="1833"/>
    <lineage>
        <taxon>Bacteria</taxon>
        <taxon>Bacillati</taxon>
        <taxon>Actinomycetota</taxon>
        <taxon>Actinomycetes</taxon>
        <taxon>Mycobacteriales</taxon>
        <taxon>Nocardiaceae</taxon>
        <taxon>Rhodococcus</taxon>
        <taxon>Rhodococcus erythropolis group</taxon>
    </lineage>
</organism>
<dbReference type="EMBL" id="MRBO01000562">
    <property type="protein sequence ID" value="KAB2583396.1"/>
    <property type="molecule type" value="Genomic_DNA"/>
</dbReference>
<dbReference type="Proteomes" id="UP000325576">
    <property type="component" value="Unassembled WGS sequence"/>
</dbReference>
<feature type="compositionally biased region" description="Polar residues" evidence="1">
    <location>
        <begin position="46"/>
        <end position="56"/>
    </location>
</feature>
<protein>
    <submittedName>
        <fullName evidence="2">Uncharacterized protein</fullName>
    </submittedName>
</protein>
<gene>
    <name evidence="2" type="ORF">BS297_20895</name>
</gene>
<sequence>MSTKQAAEQPVRVSAGCLKRRPVGVDAESGIPVNVESSGHVDAGQEGTTGSETSPDTADGAKELADEMDKRYEPGSRETVTVPGTGGTVAGTAFADHVTGMSDEKVENLDEQFSEFQARADDRHHED</sequence>
<comment type="caution">
    <text evidence="2">The sequence shown here is derived from an EMBL/GenBank/DDBJ whole genome shotgun (WGS) entry which is preliminary data.</text>
</comment>